<feature type="domain" description="RXLR phytopathogen effector protein WY-domain" evidence="1">
    <location>
        <begin position="3"/>
        <end position="52"/>
    </location>
</feature>
<dbReference type="Proteomes" id="UP000694044">
    <property type="component" value="Unassembled WGS sequence"/>
</dbReference>
<protein>
    <recommendedName>
        <fullName evidence="1">RXLR phytopathogen effector protein WY-domain domain-containing protein</fullName>
    </recommendedName>
</protein>
<dbReference type="InterPro" id="IPR040786">
    <property type="entry name" value="RXLR_WY"/>
</dbReference>
<evidence type="ECO:0000313" key="3">
    <source>
        <dbReference type="Proteomes" id="UP000694044"/>
    </source>
</evidence>
<comment type="caution">
    <text evidence="2">The sequence shown here is derived from an EMBL/GenBank/DDBJ whole genome shotgun (WGS) entry which is preliminary data.</text>
</comment>
<reference evidence="2" key="1">
    <citation type="submission" date="2021-02" db="EMBL/GenBank/DDBJ databases">
        <authorList>
            <person name="Palmer J.M."/>
        </authorList>
    </citation>
    <scope>NUCLEOTIDE SEQUENCE</scope>
    <source>
        <strain evidence="2">SCRP734</strain>
    </source>
</reference>
<accession>A0A8T1WJQ5</accession>
<dbReference type="AlphaFoldDB" id="A0A8T1WJQ5"/>
<keyword evidence="3" id="KW-1185">Reference proteome</keyword>
<organism evidence="2 3">
    <name type="scientific">Phytophthora pseudosyringae</name>
    <dbReference type="NCBI Taxonomy" id="221518"/>
    <lineage>
        <taxon>Eukaryota</taxon>
        <taxon>Sar</taxon>
        <taxon>Stramenopiles</taxon>
        <taxon>Oomycota</taxon>
        <taxon>Peronosporomycetes</taxon>
        <taxon>Peronosporales</taxon>
        <taxon>Peronosporaceae</taxon>
        <taxon>Phytophthora</taxon>
    </lineage>
</organism>
<evidence type="ECO:0000259" key="1">
    <source>
        <dbReference type="Pfam" id="PF18634"/>
    </source>
</evidence>
<dbReference type="EMBL" id="JAGDFM010000004">
    <property type="protein sequence ID" value="KAG7393431.1"/>
    <property type="molecule type" value="Genomic_DNA"/>
</dbReference>
<name>A0A8T1WJQ5_9STRA</name>
<dbReference type="Pfam" id="PF18634">
    <property type="entry name" value="RXLR_WY"/>
    <property type="match status" value="1"/>
</dbReference>
<proteinExistence type="predicted"/>
<gene>
    <name evidence="2" type="ORF">PHYPSEUDO_009635</name>
</gene>
<evidence type="ECO:0000313" key="2">
    <source>
        <dbReference type="EMBL" id="KAG7393431.1"/>
    </source>
</evidence>
<dbReference type="OrthoDB" id="110905at2759"/>
<sequence>MAYRDIAGTSRVYSDGEVYLRLLKLAPEKELAAFFQALRKIPDLKVVSENLQTVQYTIWYKLKMKPSDVSDRLGVTKLLETGAFMSDPRYIVYYGYTEVWLGKVKLQ</sequence>